<keyword evidence="2" id="KW-1185">Reference proteome</keyword>
<dbReference type="EMBL" id="JBEOZM010000033">
    <property type="protein sequence ID" value="MER6273564.1"/>
    <property type="molecule type" value="Genomic_DNA"/>
</dbReference>
<evidence type="ECO:0000313" key="1">
    <source>
        <dbReference type="EMBL" id="MER6273564.1"/>
    </source>
</evidence>
<dbReference type="InterPro" id="IPR008921">
    <property type="entry name" value="DNA_pol3_clamp-load_cplx_C"/>
</dbReference>
<evidence type="ECO:0000313" key="2">
    <source>
        <dbReference type="Proteomes" id="UP001490365"/>
    </source>
</evidence>
<sequence length="180" mass="20519">MKSVRGFQCDELISALQKYIRRGNLEEALLVAREMYETSPELESHLWNRLLVISVSDCNDGTFMQTLVVESLHRVGMRMQRGTGERWGFLVQAVRYLVAFPKDETTDEICMWSRHTMNKGLRSPVIPDYALDIHTEAGRKMGRGMAHFLGEGTVIANPYPGADPTFGERVREIVARGEWD</sequence>
<gene>
    <name evidence="1" type="ORF">ABT211_40800</name>
</gene>
<dbReference type="RefSeq" id="WP_351961827.1">
    <property type="nucleotide sequence ID" value="NZ_JBEOZM010000033.1"/>
</dbReference>
<proteinExistence type="predicted"/>
<organism evidence="1 2">
    <name type="scientific">Streptomyces sp. 900105755</name>
    <dbReference type="NCBI Taxonomy" id="3154389"/>
    <lineage>
        <taxon>Bacteria</taxon>
        <taxon>Bacillati</taxon>
        <taxon>Actinomycetota</taxon>
        <taxon>Actinomycetes</taxon>
        <taxon>Kitasatosporales</taxon>
        <taxon>Streptomycetaceae</taxon>
        <taxon>Streptomyces</taxon>
    </lineage>
</organism>
<accession>A0ABV1TU47</accession>
<dbReference type="Gene3D" id="1.20.272.10">
    <property type="match status" value="1"/>
</dbReference>
<name>A0ABV1TU47_9ACTN</name>
<comment type="caution">
    <text evidence="1">The sequence shown here is derived from an EMBL/GenBank/DDBJ whole genome shotgun (WGS) entry which is preliminary data.</text>
</comment>
<dbReference type="Proteomes" id="UP001490365">
    <property type="component" value="Unassembled WGS sequence"/>
</dbReference>
<protein>
    <submittedName>
        <fullName evidence="1">Uncharacterized protein</fullName>
    </submittedName>
</protein>
<dbReference type="SUPFAM" id="SSF48019">
    <property type="entry name" value="post-AAA+ oligomerization domain-like"/>
    <property type="match status" value="1"/>
</dbReference>
<reference evidence="1 2" key="1">
    <citation type="submission" date="2024-06" db="EMBL/GenBank/DDBJ databases">
        <title>The Natural Products Discovery Center: Release of the First 8490 Sequenced Strains for Exploring Actinobacteria Biosynthetic Diversity.</title>
        <authorList>
            <person name="Kalkreuter E."/>
            <person name="Kautsar S.A."/>
            <person name="Yang D."/>
            <person name="Bader C.D."/>
            <person name="Teijaro C.N."/>
            <person name="Fluegel L."/>
            <person name="Davis C.M."/>
            <person name="Simpson J.R."/>
            <person name="Lauterbach L."/>
            <person name="Steele A.D."/>
            <person name="Gui C."/>
            <person name="Meng S."/>
            <person name="Li G."/>
            <person name="Viehrig K."/>
            <person name="Ye F."/>
            <person name="Su P."/>
            <person name="Kiefer A.F."/>
            <person name="Nichols A."/>
            <person name="Cepeda A.J."/>
            <person name="Yan W."/>
            <person name="Fan B."/>
            <person name="Jiang Y."/>
            <person name="Adhikari A."/>
            <person name="Zheng C.-J."/>
            <person name="Schuster L."/>
            <person name="Cowan T.M."/>
            <person name="Smanski M.J."/>
            <person name="Chevrette M.G."/>
            <person name="De Carvalho L.P.S."/>
            <person name="Shen B."/>
        </authorList>
    </citation>
    <scope>NUCLEOTIDE SEQUENCE [LARGE SCALE GENOMIC DNA]</scope>
    <source>
        <strain evidence="1 2">NPDC001694</strain>
    </source>
</reference>